<dbReference type="PANTHER" id="PTHR43218:SF1">
    <property type="entry name" value="PHOSPHORIBOSYLTRANSFERASE"/>
    <property type="match status" value="1"/>
</dbReference>
<dbReference type="InterPro" id="IPR029057">
    <property type="entry name" value="PRTase-like"/>
</dbReference>
<sequence>MAQPPSRQVRIGTQTVTLPVVPVNADTSIILLMTIDHGVRFITRAGAELAEAFADTRPEIVATAATLGIPLGIEVSRALELDDYVVLQKTRKVHMGDALREEVRTTLTSAPGQTLYLDRRRVAALKGRRVLFVDDVISTGSSALAALRLLEQAGARIVGIGALLAEGSDWQGPLAPYRDRIRTLGEIPVLHGA</sequence>
<dbReference type="PANTHER" id="PTHR43218">
    <property type="entry name" value="PHOSPHORIBOSYLTRANSFERASE-RELATED"/>
    <property type="match status" value="1"/>
</dbReference>
<dbReference type="RefSeq" id="WP_160895756.1">
    <property type="nucleotide sequence ID" value="NZ_WUMU01000019.1"/>
</dbReference>
<organism evidence="2 3">
    <name type="scientific">Pseudooceanicola albus</name>
    <dbReference type="NCBI Taxonomy" id="2692189"/>
    <lineage>
        <taxon>Bacteria</taxon>
        <taxon>Pseudomonadati</taxon>
        <taxon>Pseudomonadota</taxon>
        <taxon>Alphaproteobacteria</taxon>
        <taxon>Rhodobacterales</taxon>
        <taxon>Paracoccaceae</taxon>
        <taxon>Pseudooceanicola</taxon>
    </lineage>
</organism>
<dbReference type="GO" id="GO:0016757">
    <property type="term" value="F:glycosyltransferase activity"/>
    <property type="evidence" value="ECO:0007669"/>
    <property type="project" value="UniProtKB-KW"/>
</dbReference>
<dbReference type="InterPro" id="IPR000836">
    <property type="entry name" value="PRTase_dom"/>
</dbReference>
<dbReference type="EMBL" id="WUMU01000019">
    <property type="protein sequence ID" value="MXN19637.1"/>
    <property type="molecule type" value="Genomic_DNA"/>
</dbReference>
<reference evidence="2 3" key="1">
    <citation type="submission" date="2019-12" db="EMBL/GenBank/DDBJ databases">
        <authorList>
            <person name="Li M."/>
        </authorList>
    </citation>
    <scope>NUCLEOTIDE SEQUENCE [LARGE SCALE GENOMIC DNA]</scope>
    <source>
        <strain evidence="2 3">GBMRC 2024</strain>
    </source>
</reference>
<protein>
    <submittedName>
        <fullName evidence="2">Adenine phosphoribosyltransferase</fullName>
    </submittedName>
</protein>
<dbReference type="SUPFAM" id="SSF53271">
    <property type="entry name" value="PRTase-like"/>
    <property type="match status" value="1"/>
</dbReference>
<keyword evidence="3" id="KW-1185">Reference proteome</keyword>
<name>A0A6L7G7R2_9RHOB</name>
<gene>
    <name evidence="2" type="ORF">GR170_17525</name>
</gene>
<comment type="caution">
    <text evidence="2">The sequence shown here is derived from an EMBL/GenBank/DDBJ whole genome shotgun (WGS) entry which is preliminary data.</text>
</comment>
<evidence type="ECO:0000313" key="2">
    <source>
        <dbReference type="EMBL" id="MXN19637.1"/>
    </source>
</evidence>
<dbReference type="Gene3D" id="3.40.50.2020">
    <property type="match status" value="1"/>
</dbReference>
<accession>A0A6L7G7R2</accession>
<feature type="domain" description="Phosphoribosyltransferase" evidence="1">
    <location>
        <begin position="44"/>
        <end position="174"/>
    </location>
</feature>
<dbReference type="Proteomes" id="UP000477911">
    <property type="component" value="Unassembled WGS sequence"/>
</dbReference>
<dbReference type="Pfam" id="PF00156">
    <property type="entry name" value="Pribosyltran"/>
    <property type="match status" value="1"/>
</dbReference>
<evidence type="ECO:0000259" key="1">
    <source>
        <dbReference type="Pfam" id="PF00156"/>
    </source>
</evidence>
<keyword evidence="2" id="KW-0808">Transferase</keyword>
<keyword evidence="2" id="KW-0328">Glycosyltransferase</keyword>
<dbReference type="CDD" id="cd06223">
    <property type="entry name" value="PRTases_typeI"/>
    <property type="match status" value="1"/>
</dbReference>
<dbReference type="AlphaFoldDB" id="A0A6L7G7R2"/>
<evidence type="ECO:0000313" key="3">
    <source>
        <dbReference type="Proteomes" id="UP000477911"/>
    </source>
</evidence>
<proteinExistence type="predicted"/>